<dbReference type="EMBL" id="JAQIZZ010000003">
    <property type="protein sequence ID" value="KAJ5546710.1"/>
    <property type="molecule type" value="Genomic_DNA"/>
</dbReference>
<evidence type="ECO:0000256" key="1">
    <source>
        <dbReference type="SAM" id="MobiDB-lite"/>
    </source>
</evidence>
<name>A0AAD6D0C9_9EURO</name>
<sequence length="186" mass="19824">MLFSSQSSWGAAMVAGLLAATVYAIPMRESSTETQNRLDSKIQPRDPRIIPDTENYLSSIFHQLGIDTIDKALAPTSSTPDTTETPAPSSEASHGIDEQATATPTAAIAEETSTPSSTTTADEVTFTTTIRNGNNNPIENIQIGQGWKGSNRIHASDVPVIMSAVEEALADRFNDIVDSSDELGLE</sequence>
<protein>
    <submittedName>
        <fullName evidence="2">Uncharacterized protein</fullName>
    </submittedName>
</protein>
<dbReference type="Proteomes" id="UP001220324">
    <property type="component" value="Unassembled WGS sequence"/>
</dbReference>
<evidence type="ECO:0000313" key="3">
    <source>
        <dbReference type="Proteomes" id="UP001220324"/>
    </source>
</evidence>
<gene>
    <name evidence="2" type="ORF">N7494_004295</name>
</gene>
<feature type="region of interest" description="Disordered" evidence="1">
    <location>
        <begin position="73"/>
        <end position="99"/>
    </location>
</feature>
<proteinExistence type="predicted"/>
<feature type="compositionally biased region" description="Low complexity" evidence="1">
    <location>
        <begin position="74"/>
        <end position="91"/>
    </location>
</feature>
<comment type="caution">
    <text evidence="2">The sequence shown here is derived from an EMBL/GenBank/DDBJ whole genome shotgun (WGS) entry which is preliminary data.</text>
</comment>
<dbReference type="AlphaFoldDB" id="A0AAD6D0C9"/>
<feature type="region of interest" description="Disordered" evidence="1">
    <location>
        <begin position="29"/>
        <end position="50"/>
    </location>
</feature>
<accession>A0AAD6D0C9</accession>
<keyword evidence="3" id="KW-1185">Reference proteome</keyword>
<reference evidence="2 3" key="1">
    <citation type="journal article" date="2023" name="IMA Fungus">
        <title>Comparative genomic study of the Penicillium genus elucidates a diverse pangenome and 15 lateral gene transfer events.</title>
        <authorList>
            <person name="Petersen C."/>
            <person name="Sorensen T."/>
            <person name="Nielsen M.R."/>
            <person name="Sondergaard T.E."/>
            <person name="Sorensen J.L."/>
            <person name="Fitzpatrick D.A."/>
            <person name="Frisvad J.C."/>
            <person name="Nielsen K.L."/>
        </authorList>
    </citation>
    <scope>NUCLEOTIDE SEQUENCE [LARGE SCALE GENOMIC DNA]</scope>
    <source>
        <strain evidence="2 3">IBT 35679</strain>
    </source>
</reference>
<organism evidence="2 3">
    <name type="scientific">Penicillium frequentans</name>
    <dbReference type="NCBI Taxonomy" id="3151616"/>
    <lineage>
        <taxon>Eukaryota</taxon>
        <taxon>Fungi</taxon>
        <taxon>Dikarya</taxon>
        <taxon>Ascomycota</taxon>
        <taxon>Pezizomycotina</taxon>
        <taxon>Eurotiomycetes</taxon>
        <taxon>Eurotiomycetidae</taxon>
        <taxon>Eurotiales</taxon>
        <taxon>Aspergillaceae</taxon>
        <taxon>Penicillium</taxon>
    </lineage>
</organism>
<evidence type="ECO:0000313" key="2">
    <source>
        <dbReference type="EMBL" id="KAJ5546710.1"/>
    </source>
</evidence>
<feature type="compositionally biased region" description="Basic and acidic residues" evidence="1">
    <location>
        <begin position="36"/>
        <end position="50"/>
    </location>
</feature>